<feature type="region of interest" description="Disordered" evidence="1">
    <location>
        <begin position="1"/>
        <end position="28"/>
    </location>
</feature>
<feature type="compositionally biased region" description="Basic residues" evidence="1">
    <location>
        <begin position="63"/>
        <end position="76"/>
    </location>
</feature>
<comment type="caution">
    <text evidence="2">The sequence shown here is derived from an EMBL/GenBank/DDBJ whole genome shotgun (WGS) entry which is preliminary data.</text>
</comment>
<evidence type="ECO:0000256" key="1">
    <source>
        <dbReference type="SAM" id="MobiDB-lite"/>
    </source>
</evidence>
<sequence>MIAVSSANGLVDDQTERTPGSQSPGRTVMRLDLPLRFIRAEERLRGQNGGNPHETNSNFAQKSLKRRSPTGVRRFRLCSVSRA</sequence>
<dbReference type="EMBL" id="JAGEOJ010000001">
    <property type="protein sequence ID" value="MBO2445782.1"/>
    <property type="molecule type" value="Genomic_DNA"/>
</dbReference>
<reference evidence="2" key="1">
    <citation type="submission" date="2021-03" db="EMBL/GenBank/DDBJ databases">
        <authorList>
            <person name="Kanchanasin P."/>
            <person name="Saeng-In P."/>
            <person name="Phongsopitanun W."/>
            <person name="Yuki M."/>
            <person name="Kudo T."/>
            <person name="Ohkuma M."/>
            <person name="Tanasupawat S."/>
        </authorList>
    </citation>
    <scope>NUCLEOTIDE SEQUENCE</scope>
    <source>
        <strain evidence="2">GKU 128</strain>
    </source>
</reference>
<evidence type="ECO:0000313" key="2">
    <source>
        <dbReference type="EMBL" id="MBO2445782.1"/>
    </source>
</evidence>
<name>A0A939P5Q0_9ACTN</name>
<dbReference type="Proteomes" id="UP000669179">
    <property type="component" value="Unassembled WGS sequence"/>
</dbReference>
<accession>A0A939P5Q0</accession>
<organism evidence="2 3">
    <name type="scientific">Actinomadura barringtoniae</name>
    <dbReference type="NCBI Taxonomy" id="1427535"/>
    <lineage>
        <taxon>Bacteria</taxon>
        <taxon>Bacillati</taxon>
        <taxon>Actinomycetota</taxon>
        <taxon>Actinomycetes</taxon>
        <taxon>Streptosporangiales</taxon>
        <taxon>Thermomonosporaceae</taxon>
        <taxon>Actinomadura</taxon>
    </lineage>
</organism>
<dbReference type="RefSeq" id="WP_208253381.1">
    <property type="nucleotide sequence ID" value="NZ_JAGEOJ010000001.1"/>
</dbReference>
<protein>
    <submittedName>
        <fullName evidence="2">Uncharacterized protein</fullName>
    </submittedName>
</protein>
<dbReference type="AlphaFoldDB" id="A0A939P5Q0"/>
<evidence type="ECO:0000313" key="3">
    <source>
        <dbReference type="Proteomes" id="UP000669179"/>
    </source>
</evidence>
<gene>
    <name evidence="2" type="ORF">J4573_01640</name>
</gene>
<keyword evidence="3" id="KW-1185">Reference proteome</keyword>
<proteinExistence type="predicted"/>
<feature type="region of interest" description="Disordered" evidence="1">
    <location>
        <begin position="41"/>
        <end position="83"/>
    </location>
</feature>